<evidence type="ECO:0000256" key="3">
    <source>
        <dbReference type="ARBA" id="ARBA00044493"/>
    </source>
</evidence>
<reference evidence="6 7" key="1">
    <citation type="submission" date="2014-04" db="EMBL/GenBank/DDBJ databases">
        <authorList>
            <consortium name="DOE Joint Genome Institute"/>
            <person name="Kuo A."/>
            <person name="Tarkka M."/>
            <person name="Buscot F."/>
            <person name="Kohler A."/>
            <person name="Nagy L.G."/>
            <person name="Floudas D."/>
            <person name="Copeland A."/>
            <person name="Barry K.W."/>
            <person name="Cichocki N."/>
            <person name="Veneault-Fourrey C."/>
            <person name="LaButti K."/>
            <person name="Lindquist E.A."/>
            <person name="Lipzen A."/>
            <person name="Lundell T."/>
            <person name="Morin E."/>
            <person name="Murat C."/>
            <person name="Sun H."/>
            <person name="Tunlid A."/>
            <person name="Henrissat B."/>
            <person name="Grigoriev I.V."/>
            <person name="Hibbett D.S."/>
            <person name="Martin F."/>
            <person name="Nordberg H.P."/>
            <person name="Cantor M.N."/>
            <person name="Hua S.X."/>
        </authorList>
    </citation>
    <scope>NUCLEOTIDE SEQUENCE [LARGE SCALE GENOMIC DNA]</scope>
    <source>
        <strain evidence="6 7">F 1598</strain>
    </source>
</reference>
<evidence type="ECO:0008006" key="8">
    <source>
        <dbReference type="Google" id="ProtNLM"/>
    </source>
</evidence>
<comment type="function">
    <text evidence="3">Regulates mitochondrial small subunit maturation by controlling 15S rRNA 5'-end processing. Localizes to the 5' precursor of the 15S rRNA in a position that is subsequently occupied by mS47 in the mature yeast mtSSU. Uses structure and sequence-specific RNA recognition, binding to a single-stranded region of the precursor and specifically recognizing bases -6 to -1. The exchange of Ccm1 for mS47 is coupled to the irreversible removal of precursor rRNA that is accompanied by conformational changes of the mitoribosomal proteins uS5m and mS26. These conformational changes signal completion of 5'-end rRNA processing through protection of the mature 5'-end of the 15S rRNA and stabilization of mS47. The removal of the 5' precursor together with the dissociation of Ccm1 may be catalyzed by the 5'-3' exoribonuclease Pet127. Involved in the specific removal of group I introns in mitochondrial encoded transcripts.</text>
</comment>
<accession>A0A0C3BDJ9</accession>
<dbReference type="Gene3D" id="1.25.40.10">
    <property type="entry name" value="Tetratricopeptide repeat domain"/>
    <property type="match status" value="3"/>
</dbReference>
<keyword evidence="7" id="KW-1185">Reference proteome</keyword>
<feature type="repeat" description="PPR" evidence="5">
    <location>
        <begin position="396"/>
        <end position="430"/>
    </location>
</feature>
<comment type="similarity">
    <text evidence="1">Belongs to the CCM1 family.</text>
</comment>
<dbReference type="HOGENOM" id="CLU_022893_0_0_1"/>
<feature type="repeat" description="PPR" evidence="5">
    <location>
        <begin position="542"/>
        <end position="576"/>
    </location>
</feature>
<proteinExistence type="inferred from homology"/>
<reference evidence="7" key="2">
    <citation type="submission" date="2015-01" db="EMBL/GenBank/DDBJ databases">
        <title>Evolutionary Origins and Diversification of the Mycorrhizal Mutualists.</title>
        <authorList>
            <consortium name="DOE Joint Genome Institute"/>
            <consortium name="Mycorrhizal Genomics Consortium"/>
            <person name="Kohler A."/>
            <person name="Kuo A."/>
            <person name="Nagy L.G."/>
            <person name="Floudas D."/>
            <person name="Copeland A."/>
            <person name="Barry K.W."/>
            <person name="Cichocki N."/>
            <person name="Veneault-Fourrey C."/>
            <person name="LaButti K."/>
            <person name="Lindquist E.A."/>
            <person name="Lipzen A."/>
            <person name="Lundell T."/>
            <person name="Morin E."/>
            <person name="Murat C."/>
            <person name="Riley R."/>
            <person name="Ohm R."/>
            <person name="Sun H."/>
            <person name="Tunlid A."/>
            <person name="Henrissat B."/>
            <person name="Grigoriev I.V."/>
            <person name="Hibbett D.S."/>
            <person name="Martin F."/>
        </authorList>
    </citation>
    <scope>NUCLEOTIDE SEQUENCE [LARGE SCALE GENOMIC DNA]</scope>
    <source>
        <strain evidence="7">F 1598</strain>
    </source>
</reference>
<evidence type="ECO:0000256" key="4">
    <source>
        <dbReference type="ARBA" id="ARBA00044511"/>
    </source>
</evidence>
<dbReference type="Pfam" id="PF13041">
    <property type="entry name" value="PPR_2"/>
    <property type="match status" value="2"/>
</dbReference>
<dbReference type="Proteomes" id="UP000054166">
    <property type="component" value="Unassembled WGS sequence"/>
</dbReference>
<comment type="subunit">
    <text evidence="4">Binds to mitochondrial small subunit 15S rRNA.</text>
</comment>
<protein>
    <recommendedName>
        <fullName evidence="8">Pentacotripeptide-repeat region of PRORP domain-containing protein</fullName>
    </recommendedName>
</protein>
<gene>
    <name evidence="6" type="ORF">PILCRDRAFT_827278</name>
</gene>
<dbReference type="PROSITE" id="PS51375">
    <property type="entry name" value="PPR"/>
    <property type="match status" value="4"/>
</dbReference>
<dbReference type="Pfam" id="PF13812">
    <property type="entry name" value="PPR_3"/>
    <property type="match status" value="2"/>
</dbReference>
<evidence type="ECO:0000313" key="6">
    <source>
        <dbReference type="EMBL" id="KIM75367.1"/>
    </source>
</evidence>
<evidence type="ECO:0000256" key="5">
    <source>
        <dbReference type="PROSITE-ProRule" id="PRU00708"/>
    </source>
</evidence>
<evidence type="ECO:0000256" key="2">
    <source>
        <dbReference type="ARBA" id="ARBA00022737"/>
    </source>
</evidence>
<dbReference type="InterPro" id="IPR011990">
    <property type="entry name" value="TPR-like_helical_dom_sf"/>
</dbReference>
<dbReference type="InParanoid" id="A0A0C3BDJ9"/>
<dbReference type="STRING" id="765440.A0A0C3BDJ9"/>
<dbReference type="NCBIfam" id="TIGR00756">
    <property type="entry name" value="PPR"/>
    <property type="match status" value="1"/>
</dbReference>
<sequence length="758" mass="85164">MLYHARHTARSIVLPDFLLPSLSRRATSSSISRTVREAKQFEKFAVLPDRCPPYELYKNITERMHALHSGVDVSAHDENITHFNTTSGKLRHALKAGDIEGALVHWSSLAEKGLLHILGFAHMDSYSKLITALSPVFSTDASWHGPRKEAAEKIALGAATVGGATGALSTCMLWNLRQNDPDAALELYKRYREELPDTVSVEKQDLDGSVPGEDTNRNPLDALWSSLPDKHVRYESGRATVLFMAIAAHAMKESFVEALHTYMLETKIRIPQSILKENLSLLSSDPVLMNRVEEYVRRLDTSRLFARLASLKNHMDSLVSNHAVDRIVKHYKVLLEGLAEPGAYLVASPSAVTHSKPIYIAEAVWGYFLTAFLQCRRMDLAEKLWDDMFTHKFAPGVVAWTALFDGYDGLGKVEDTLAGWKTMLSQGVKPNAFTYRALVSVLCTARRPDEALKSLKVFEDNVSKGSLSSDNPLPLYNTLIHGLLTNSREEDANAVLQRMQKAGPKPDLVTYNTFLRYFGRKADFIGLGLILRRLTSDGLVGDAFTFTTILSALLKAGRKDAEQITFDLAKKQNITPSVGFYTAIIDHQVRLQDPQHLKSALEILRRMERDREININVVPYTSILAGVYRTHWAEPEVAEECKEYIQYRMNSKKIRPNKVTYHILIAACLENREPEGLQNALSLYREMRKRGLALSNDTWYILLHGLIERGQWALANEMINELRRVGGVTVVGATLDLVHRIRKRAARQMQAGPDAYLS</sequence>
<keyword evidence="2" id="KW-0677">Repeat</keyword>
<dbReference type="PANTHER" id="PTHR47447:SF21">
    <property type="entry name" value="PENTACOTRIPEPTIDE-REPEAT REGION OF PRORP DOMAIN-CONTAINING PROTEIN"/>
    <property type="match status" value="1"/>
</dbReference>
<organism evidence="6 7">
    <name type="scientific">Piloderma croceum (strain F 1598)</name>
    <dbReference type="NCBI Taxonomy" id="765440"/>
    <lineage>
        <taxon>Eukaryota</taxon>
        <taxon>Fungi</taxon>
        <taxon>Dikarya</taxon>
        <taxon>Basidiomycota</taxon>
        <taxon>Agaricomycotina</taxon>
        <taxon>Agaricomycetes</taxon>
        <taxon>Agaricomycetidae</taxon>
        <taxon>Atheliales</taxon>
        <taxon>Atheliaceae</taxon>
        <taxon>Piloderma</taxon>
    </lineage>
</organism>
<dbReference type="EMBL" id="KN833047">
    <property type="protein sequence ID" value="KIM75367.1"/>
    <property type="molecule type" value="Genomic_DNA"/>
</dbReference>
<dbReference type="OrthoDB" id="185373at2759"/>
<evidence type="ECO:0000256" key="1">
    <source>
        <dbReference type="ARBA" id="ARBA00006192"/>
    </source>
</evidence>
<dbReference type="InterPro" id="IPR002885">
    <property type="entry name" value="PPR_rpt"/>
</dbReference>
<feature type="repeat" description="PPR" evidence="5">
    <location>
        <begin position="657"/>
        <end position="694"/>
    </location>
</feature>
<name>A0A0C3BDJ9_PILCF</name>
<evidence type="ECO:0000313" key="7">
    <source>
        <dbReference type="Proteomes" id="UP000054166"/>
    </source>
</evidence>
<dbReference type="PANTHER" id="PTHR47447">
    <property type="entry name" value="OS03G0856100 PROTEIN"/>
    <property type="match status" value="1"/>
</dbReference>
<feature type="repeat" description="PPR" evidence="5">
    <location>
        <begin position="472"/>
        <end position="506"/>
    </location>
</feature>
<dbReference type="AlphaFoldDB" id="A0A0C3BDJ9"/>